<keyword evidence="3" id="KW-1185">Reference proteome</keyword>
<gene>
    <name evidence="2" type="ORF">EV383_2302</name>
</gene>
<dbReference type="RefSeq" id="WP_165438308.1">
    <property type="nucleotide sequence ID" value="NZ_SHKL01000001.1"/>
</dbReference>
<feature type="region of interest" description="Disordered" evidence="1">
    <location>
        <begin position="1"/>
        <end position="53"/>
    </location>
</feature>
<evidence type="ECO:0000313" key="3">
    <source>
        <dbReference type="Proteomes" id="UP000291591"/>
    </source>
</evidence>
<evidence type="ECO:0000256" key="1">
    <source>
        <dbReference type="SAM" id="MobiDB-lite"/>
    </source>
</evidence>
<accession>A0A4Q7UU25</accession>
<protein>
    <submittedName>
        <fullName evidence="2">Uncharacterized protein</fullName>
    </submittedName>
</protein>
<comment type="caution">
    <text evidence="2">The sequence shown here is derived from an EMBL/GenBank/DDBJ whole genome shotgun (WGS) entry which is preliminary data.</text>
</comment>
<feature type="compositionally biased region" description="Basic residues" evidence="1">
    <location>
        <begin position="41"/>
        <end position="53"/>
    </location>
</feature>
<proteinExistence type="predicted"/>
<feature type="compositionally biased region" description="Basic and acidic residues" evidence="1">
    <location>
        <begin position="19"/>
        <end position="37"/>
    </location>
</feature>
<reference evidence="2 3" key="1">
    <citation type="submission" date="2019-02" db="EMBL/GenBank/DDBJ databases">
        <title>Sequencing the genomes of 1000 actinobacteria strains.</title>
        <authorList>
            <person name="Klenk H.-P."/>
        </authorList>
    </citation>
    <scope>NUCLEOTIDE SEQUENCE [LARGE SCALE GENOMIC DNA]</scope>
    <source>
        <strain evidence="2 3">DSM 45779</strain>
    </source>
</reference>
<dbReference type="AlphaFoldDB" id="A0A4Q7UU25"/>
<evidence type="ECO:0000313" key="2">
    <source>
        <dbReference type="EMBL" id="RZT85437.1"/>
    </source>
</evidence>
<sequence length="53" mass="5868">MPGLFSKISQFLKSPQGRKVTDQAKRYASDPKNREKIQGMLRKRGGGGGAPRH</sequence>
<organism evidence="2 3">
    <name type="scientific">Pseudonocardia sediminis</name>
    <dbReference type="NCBI Taxonomy" id="1397368"/>
    <lineage>
        <taxon>Bacteria</taxon>
        <taxon>Bacillati</taxon>
        <taxon>Actinomycetota</taxon>
        <taxon>Actinomycetes</taxon>
        <taxon>Pseudonocardiales</taxon>
        <taxon>Pseudonocardiaceae</taxon>
        <taxon>Pseudonocardia</taxon>
    </lineage>
</organism>
<dbReference type="Proteomes" id="UP000291591">
    <property type="component" value="Unassembled WGS sequence"/>
</dbReference>
<name>A0A4Q7UU25_PSEST</name>
<dbReference type="EMBL" id="SHKL01000001">
    <property type="protein sequence ID" value="RZT85437.1"/>
    <property type="molecule type" value="Genomic_DNA"/>
</dbReference>